<dbReference type="Proteomes" id="UP001153269">
    <property type="component" value="Unassembled WGS sequence"/>
</dbReference>
<proteinExistence type="predicted"/>
<evidence type="ECO:0000256" key="2">
    <source>
        <dbReference type="SAM" id="Phobius"/>
    </source>
</evidence>
<evidence type="ECO:0000256" key="1">
    <source>
        <dbReference type="SAM" id="MobiDB-lite"/>
    </source>
</evidence>
<evidence type="ECO:0000313" key="3">
    <source>
        <dbReference type="EMBL" id="CAB1429100.1"/>
    </source>
</evidence>
<keyword evidence="2" id="KW-0472">Membrane</keyword>
<gene>
    <name evidence="3" type="ORF">PLEPLA_LOCUS17075</name>
</gene>
<name>A0A9N7UDY9_PLEPL</name>
<feature type="region of interest" description="Disordered" evidence="1">
    <location>
        <begin position="43"/>
        <end position="75"/>
    </location>
</feature>
<comment type="caution">
    <text evidence="3">The sequence shown here is derived from an EMBL/GenBank/DDBJ whole genome shotgun (WGS) entry which is preliminary data.</text>
</comment>
<sequence>MEIVDSGIQNWYHPCSRAPLDLKCVCVPGVAALPGVVLAPGSTRSQHQLQERPPQWQAKELSESGGVPVTPNFGTLPSLRAPASTVFKEAREPPSSGPVPEQADTREHIKLRNVISKTGFMGSTLGTLQEYEPAPVVTPSSLYSCRVVCERTDDRGVRMSGFGEFESVSVRLCWREEAAAVVVVVVVVVVVAVVRGLLGPVASSHHHHHHHHSPFCLPQKYLYNTSGSKGSPLSLLQQKEQRERRE</sequence>
<keyword evidence="2" id="KW-1133">Transmembrane helix</keyword>
<feature type="transmembrane region" description="Helical" evidence="2">
    <location>
        <begin position="178"/>
        <end position="198"/>
    </location>
</feature>
<reference evidence="3" key="1">
    <citation type="submission" date="2020-03" db="EMBL/GenBank/DDBJ databases">
        <authorList>
            <person name="Weist P."/>
        </authorList>
    </citation>
    <scope>NUCLEOTIDE SEQUENCE</scope>
</reference>
<evidence type="ECO:0000313" key="4">
    <source>
        <dbReference type="Proteomes" id="UP001153269"/>
    </source>
</evidence>
<keyword evidence="2" id="KW-0812">Transmembrane</keyword>
<organism evidence="3 4">
    <name type="scientific">Pleuronectes platessa</name>
    <name type="common">European plaice</name>
    <dbReference type="NCBI Taxonomy" id="8262"/>
    <lineage>
        <taxon>Eukaryota</taxon>
        <taxon>Metazoa</taxon>
        <taxon>Chordata</taxon>
        <taxon>Craniata</taxon>
        <taxon>Vertebrata</taxon>
        <taxon>Euteleostomi</taxon>
        <taxon>Actinopterygii</taxon>
        <taxon>Neopterygii</taxon>
        <taxon>Teleostei</taxon>
        <taxon>Neoteleostei</taxon>
        <taxon>Acanthomorphata</taxon>
        <taxon>Carangaria</taxon>
        <taxon>Pleuronectiformes</taxon>
        <taxon>Pleuronectoidei</taxon>
        <taxon>Pleuronectidae</taxon>
        <taxon>Pleuronectes</taxon>
    </lineage>
</organism>
<protein>
    <submittedName>
        <fullName evidence="3">Uncharacterized protein</fullName>
    </submittedName>
</protein>
<dbReference type="EMBL" id="CADEAL010001112">
    <property type="protein sequence ID" value="CAB1429100.1"/>
    <property type="molecule type" value="Genomic_DNA"/>
</dbReference>
<accession>A0A9N7UDY9</accession>
<keyword evidence="4" id="KW-1185">Reference proteome</keyword>
<dbReference type="AlphaFoldDB" id="A0A9N7UDY9"/>